<dbReference type="RefSeq" id="WP_397081479.1">
    <property type="nucleotide sequence ID" value="NZ_JBITGY010000003.1"/>
</dbReference>
<proteinExistence type="inferred from homology"/>
<keyword evidence="3" id="KW-0560">Oxidoreductase</keyword>
<gene>
    <name evidence="3" type="ORF">ACIBG2_12590</name>
</gene>
<dbReference type="GO" id="GO:0016491">
    <property type="term" value="F:oxidoreductase activity"/>
    <property type="evidence" value="ECO:0007669"/>
    <property type="project" value="UniProtKB-KW"/>
</dbReference>
<dbReference type="EC" id="1.1.1.-" evidence="3"/>
<dbReference type="InterPro" id="IPR002347">
    <property type="entry name" value="SDR_fam"/>
</dbReference>
<dbReference type="PROSITE" id="PS00061">
    <property type="entry name" value="ADH_SHORT"/>
    <property type="match status" value="1"/>
</dbReference>
<reference evidence="3 4" key="1">
    <citation type="submission" date="2024-10" db="EMBL/GenBank/DDBJ databases">
        <title>The Natural Products Discovery Center: Release of the First 8490 Sequenced Strains for Exploring Actinobacteria Biosynthetic Diversity.</title>
        <authorList>
            <person name="Kalkreuter E."/>
            <person name="Kautsar S.A."/>
            <person name="Yang D."/>
            <person name="Bader C.D."/>
            <person name="Teijaro C.N."/>
            <person name="Fluegel L."/>
            <person name="Davis C.M."/>
            <person name="Simpson J.R."/>
            <person name="Lauterbach L."/>
            <person name="Steele A.D."/>
            <person name="Gui C."/>
            <person name="Meng S."/>
            <person name="Li G."/>
            <person name="Viehrig K."/>
            <person name="Ye F."/>
            <person name="Su P."/>
            <person name="Kiefer A.F."/>
            <person name="Nichols A."/>
            <person name="Cepeda A.J."/>
            <person name="Yan W."/>
            <person name="Fan B."/>
            <person name="Jiang Y."/>
            <person name="Adhikari A."/>
            <person name="Zheng C.-J."/>
            <person name="Schuster L."/>
            <person name="Cowan T.M."/>
            <person name="Smanski M.J."/>
            <person name="Chevrette M.G."/>
            <person name="De Carvalho L.P.S."/>
            <person name="Shen B."/>
        </authorList>
    </citation>
    <scope>NUCLEOTIDE SEQUENCE [LARGE SCALE GENOMIC DNA]</scope>
    <source>
        <strain evidence="3 4">NPDC050545</strain>
    </source>
</reference>
<evidence type="ECO:0000313" key="4">
    <source>
        <dbReference type="Proteomes" id="UP001612741"/>
    </source>
</evidence>
<sequence>MMLTDRTAVVTGAANGLGREFAAALAAAGARVAGFDIAGQAETGARAGERFTPYTVDVADPAAVARALTLVAAELGGPHVVVNNAGVYPPIPFEQTSLEDLRRILRVNVEGPFVVTQAALPYLRRAGWGRVVNIASGAVFVGPPDLVAYTASKAALIGFTRSLATLLGPENITVNTIAPGLTRTETAARSTGADGGFERVAAMQRVPRVEEPADLVSTLLYVCDPASGFLTGQTLNVDGGAAFL</sequence>
<dbReference type="InterPro" id="IPR036291">
    <property type="entry name" value="NAD(P)-bd_dom_sf"/>
</dbReference>
<evidence type="ECO:0000256" key="1">
    <source>
        <dbReference type="ARBA" id="ARBA00006484"/>
    </source>
</evidence>
<dbReference type="PANTHER" id="PTHR42760">
    <property type="entry name" value="SHORT-CHAIN DEHYDROGENASES/REDUCTASES FAMILY MEMBER"/>
    <property type="match status" value="1"/>
</dbReference>
<dbReference type="CDD" id="cd05233">
    <property type="entry name" value="SDR_c"/>
    <property type="match status" value="1"/>
</dbReference>
<dbReference type="Proteomes" id="UP001612741">
    <property type="component" value="Unassembled WGS sequence"/>
</dbReference>
<protein>
    <submittedName>
        <fullName evidence="3">SDR family NAD(P)-dependent oxidoreductase</fullName>
        <ecNumber evidence="3">1.1.1.-</ecNumber>
    </submittedName>
</protein>
<dbReference type="SUPFAM" id="SSF51735">
    <property type="entry name" value="NAD(P)-binding Rossmann-fold domains"/>
    <property type="match status" value="1"/>
</dbReference>
<dbReference type="EMBL" id="JBITGY010000003">
    <property type="protein sequence ID" value="MFI6498223.1"/>
    <property type="molecule type" value="Genomic_DNA"/>
</dbReference>
<comment type="caution">
    <text evidence="3">The sequence shown here is derived from an EMBL/GenBank/DDBJ whole genome shotgun (WGS) entry which is preliminary data.</text>
</comment>
<dbReference type="Pfam" id="PF13561">
    <property type="entry name" value="adh_short_C2"/>
    <property type="match status" value="1"/>
</dbReference>
<dbReference type="SMART" id="SM00822">
    <property type="entry name" value="PKS_KR"/>
    <property type="match status" value="1"/>
</dbReference>
<evidence type="ECO:0000313" key="3">
    <source>
        <dbReference type="EMBL" id="MFI6498223.1"/>
    </source>
</evidence>
<keyword evidence="4" id="KW-1185">Reference proteome</keyword>
<comment type="similarity">
    <text evidence="1">Belongs to the short-chain dehydrogenases/reductases (SDR) family.</text>
</comment>
<organism evidence="3 4">
    <name type="scientific">Nonomuraea typhae</name>
    <dbReference type="NCBI Taxonomy" id="2603600"/>
    <lineage>
        <taxon>Bacteria</taxon>
        <taxon>Bacillati</taxon>
        <taxon>Actinomycetota</taxon>
        <taxon>Actinomycetes</taxon>
        <taxon>Streptosporangiales</taxon>
        <taxon>Streptosporangiaceae</taxon>
        <taxon>Nonomuraea</taxon>
    </lineage>
</organism>
<dbReference type="PRINTS" id="PR00081">
    <property type="entry name" value="GDHRDH"/>
</dbReference>
<name>A0ABW7YQW3_9ACTN</name>
<dbReference type="InterPro" id="IPR057326">
    <property type="entry name" value="KR_dom"/>
</dbReference>
<dbReference type="Gene3D" id="3.40.50.720">
    <property type="entry name" value="NAD(P)-binding Rossmann-like Domain"/>
    <property type="match status" value="1"/>
</dbReference>
<dbReference type="InterPro" id="IPR020904">
    <property type="entry name" value="Sc_DH/Rdtase_CS"/>
</dbReference>
<dbReference type="PRINTS" id="PR00080">
    <property type="entry name" value="SDRFAMILY"/>
</dbReference>
<evidence type="ECO:0000259" key="2">
    <source>
        <dbReference type="SMART" id="SM00822"/>
    </source>
</evidence>
<accession>A0ABW7YQW3</accession>
<feature type="domain" description="Ketoreductase" evidence="2">
    <location>
        <begin position="6"/>
        <end position="180"/>
    </location>
</feature>